<dbReference type="InterPro" id="IPR036361">
    <property type="entry name" value="SAP_dom_sf"/>
</dbReference>
<dbReference type="PANTHER" id="PTHR46551:SF1">
    <property type="entry name" value="SAP DOMAIN-CONTAINING RIBONUCLEOPROTEIN"/>
    <property type="match status" value="1"/>
</dbReference>
<dbReference type="PROSITE" id="PS50800">
    <property type="entry name" value="SAP"/>
    <property type="match status" value="1"/>
</dbReference>
<dbReference type="InterPro" id="IPR040746">
    <property type="entry name" value="THO1_MOS11_C"/>
</dbReference>
<evidence type="ECO:0000259" key="4">
    <source>
        <dbReference type="PROSITE" id="PS50800"/>
    </source>
</evidence>
<feature type="region of interest" description="Disordered" evidence="3">
    <location>
        <begin position="41"/>
        <end position="159"/>
    </location>
</feature>
<accession>A0A9P6UH31</accession>
<dbReference type="InterPro" id="IPR003034">
    <property type="entry name" value="SAP_dom"/>
</dbReference>
<dbReference type="OrthoDB" id="445357at2759"/>
<dbReference type="InterPro" id="IPR052240">
    <property type="entry name" value="SAP_domain_ribonucleoprotein"/>
</dbReference>
<comment type="caution">
    <text evidence="5">The sequence shown here is derived from an EMBL/GenBank/DDBJ whole genome shotgun (WGS) entry which is preliminary data.</text>
</comment>
<dbReference type="AlphaFoldDB" id="A0A9P6UH31"/>
<keyword evidence="6" id="KW-1185">Reference proteome</keyword>
<proteinExistence type="inferred from homology"/>
<dbReference type="SMART" id="SM00513">
    <property type="entry name" value="SAP"/>
    <property type="match status" value="1"/>
</dbReference>
<evidence type="ECO:0000256" key="1">
    <source>
        <dbReference type="ARBA" id="ARBA00022553"/>
    </source>
</evidence>
<keyword evidence="1" id="KW-0597">Phosphoprotein</keyword>
<evidence type="ECO:0000256" key="3">
    <source>
        <dbReference type="SAM" id="MobiDB-lite"/>
    </source>
</evidence>
<dbReference type="SUPFAM" id="SSF68906">
    <property type="entry name" value="SAP domain"/>
    <property type="match status" value="1"/>
</dbReference>
<feature type="region of interest" description="Disordered" evidence="3">
    <location>
        <begin position="233"/>
        <end position="296"/>
    </location>
</feature>
<feature type="compositionally biased region" description="Low complexity" evidence="3">
    <location>
        <begin position="241"/>
        <end position="258"/>
    </location>
</feature>
<dbReference type="Pfam" id="PF18592">
    <property type="entry name" value="Tho1_MOS11_C"/>
    <property type="match status" value="1"/>
</dbReference>
<dbReference type="PANTHER" id="PTHR46551">
    <property type="entry name" value="SAP DOMAIN-CONTAINING RIBONUCLEOPROTEIN"/>
    <property type="match status" value="1"/>
</dbReference>
<feature type="domain" description="SAP" evidence="4">
    <location>
        <begin position="3"/>
        <end position="37"/>
    </location>
</feature>
<gene>
    <name evidence="5" type="ORF">BGZ97_004433</name>
</gene>
<dbReference type="GO" id="GO:0005634">
    <property type="term" value="C:nucleus"/>
    <property type="evidence" value="ECO:0007669"/>
    <property type="project" value="TreeGrafter"/>
</dbReference>
<evidence type="ECO:0000256" key="2">
    <source>
        <dbReference type="ARBA" id="ARBA00046328"/>
    </source>
</evidence>
<reference evidence="5" key="1">
    <citation type="journal article" date="2020" name="Fungal Divers.">
        <title>Resolving the Mortierellaceae phylogeny through synthesis of multi-gene phylogenetics and phylogenomics.</title>
        <authorList>
            <person name="Vandepol N."/>
            <person name="Liber J."/>
            <person name="Desiro A."/>
            <person name="Na H."/>
            <person name="Kennedy M."/>
            <person name="Barry K."/>
            <person name="Grigoriev I.V."/>
            <person name="Miller A.N."/>
            <person name="O'Donnell K."/>
            <person name="Stajich J.E."/>
            <person name="Bonito G."/>
        </authorList>
    </citation>
    <scope>NUCLEOTIDE SEQUENCE</scope>
    <source>
        <strain evidence="5">NVP60</strain>
    </source>
</reference>
<name>A0A9P6UH31_9FUNG</name>
<dbReference type="Proteomes" id="UP000823405">
    <property type="component" value="Unassembled WGS sequence"/>
</dbReference>
<organism evidence="5 6">
    <name type="scientific">Linnemannia gamsii</name>
    <dbReference type="NCBI Taxonomy" id="64522"/>
    <lineage>
        <taxon>Eukaryota</taxon>
        <taxon>Fungi</taxon>
        <taxon>Fungi incertae sedis</taxon>
        <taxon>Mucoromycota</taxon>
        <taxon>Mortierellomycotina</taxon>
        <taxon>Mortierellomycetes</taxon>
        <taxon>Mortierellales</taxon>
        <taxon>Mortierellaceae</taxon>
        <taxon>Linnemannia</taxon>
    </lineage>
</organism>
<dbReference type="GO" id="GO:0016973">
    <property type="term" value="P:poly(A)+ mRNA export from nucleus"/>
    <property type="evidence" value="ECO:0007669"/>
    <property type="project" value="TreeGrafter"/>
</dbReference>
<feature type="compositionally biased region" description="Low complexity" evidence="3">
    <location>
        <begin position="81"/>
        <end position="124"/>
    </location>
</feature>
<evidence type="ECO:0000313" key="5">
    <source>
        <dbReference type="EMBL" id="KAG0296865.1"/>
    </source>
</evidence>
<comment type="similarity">
    <text evidence="2">Belongs to the SAP domain-containing ribonucleoprotein family.</text>
</comment>
<evidence type="ECO:0000313" key="6">
    <source>
        <dbReference type="Proteomes" id="UP000823405"/>
    </source>
</evidence>
<protein>
    <recommendedName>
        <fullName evidence="4">SAP domain-containing protein</fullName>
    </recommendedName>
</protein>
<dbReference type="Pfam" id="PF02037">
    <property type="entry name" value="SAP"/>
    <property type="match status" value="1"/>
</dbReference>
<dbReference type="EMBL" id="JAAAIN010002103">
    <property type="protein sequence ID" value="KAG0296865.1"/>
    <property type="molecule type" value="Genomic_DNA"/>
</dbReference>
<dbReference type="Gene3D" id="1.10.720.30">
    <property type="entry name" value="SAP domain"/>
    <property type="match status" value="1"/>
</dbReference>
<sequence>MDPRKLKVNELKEQLQLAGLSVNGKKEELVARLLEHQKLEEEAALAAGPPTGTGESFNWEDPIDDLAPPATDASTKPASDAATTPAAKVPTVKETAATTSTAATPTAKPDSGAGAASTTTVGGAQFQGASANDNEALKAEIEKRKSRAARFGTSLTEQDKALERAARFGVPVAATTTASLAKAAGTAVPPAKTATATAAGAAKSGVPSKPGSVASQIPADVLSKRQARFGVVAPDVKESTPAKTTTTTAPAAGAAAAGVKKSGLVLDPAEEEKKRKRAAKFGLPSAEEDASKKAKV</sequence>